<evidence type="ECO:0000313" key="3">
    <source>
        <dbReference type="Proteomes" id="UP000554482"/>
    </source>
</evidence>
<dbReference type="Proteomes" id="UP000554482">
    <property type="component" value="Unassembled WGS sequence"/>
</dbReference>
<keyword evidence="3" id="KW-1185">Reference proteome</keyword>
<organism evidence="2 3">
    <name type="scientific">Thalictrum thalictroides</name>
    <name type="common">Rue-anemone</name>
    <name type="synonym">Anemone thalictroides</name>
    <dbReference type="NCBI Taxonomy" id="46969"/>
    <lineage>
        <taxon>Eukaryota</taxon>
        <taxon>Viridiplantae</taxon>
        <taxon>Streptophyta</taxon>
        <taxon>Embryophyta</taxon>
        <taxon>Tracheophyta</taxon>
        <taxon>Spermatophyta</taxon>
        <taxon>Magnoliopsida</taxon>
        <taxon>Ranunculales</taxon>
        <taxon>Ranunculaceae</taxon>
        <taxon>Thalictroideae</taxon>
        <taxon>Thalictrum</taxon>
    </lineage>
</organism>
<comment type="caution">
    <text evidence="2">The sequence shown here is derived from an EMBL/GenBank/DDBJ whole genome shotgun (WGS) entry which is preliminary data.</text>
</comment>
<feature type="compositionally biased region" description="Acidic residues" evidence="1">
    <location>
        <begin position="44"/>
        <end position="60"/>
    </location>
</feature>
<feature type="compositionally biased region" description="Basic and acidic residues" evidence="1">
    <location>
        <begin position="26"/>
        <end position="35"/>
    </location>
</feature>
<accession>A0A7J6V6T8</accession>
<protein>
    <submittedName>
        <fullName evidence="2">Uncharacterized protein</fullName>
    </submittedName>
</protein>
<reference evidence="2 3" key="1">
    <citation type="submission" date="2020-06" db="EMBL/GenBank/DDBJ databases">
        <title>Transcriptomic and genomic resources for Thalictrum thalictroides and T. hernandezii: Facilitating candidate gene discovery in an emerging model plant lineage.</title>
        <authorList>
            <person name="Arias T."/>
            <person name="Riano-Pachon D.M."/>
            <person name="Di Stilio V.S."/>
        </authorList>
    </citation>
    <scope>NUCLEOTIDE SEQUENCE [LARGE SCALE GENOMIC DNA]</scope>
    <source>
        <strain evidence="3">cv. WT478/WT964</strain>
        <tissue evidence="2">Leaves</tissue>
    </source>
</reference>
<dbReference type="EMBL" id="JABWDY010037124">
    <property type="protein sequence ID" value="KAF5180643.1"/>
    <property type="molecule type" value="Genomic_DNA"/>
</dbReference>
<sequence length="60" mass="6588">MKQIGEIEGKLCRAHETNGKTQENGSKVEDKDTKESSSQANEVETCETEAPDEVGDLIHL</sequence>
<feature type="region of interest" description="Disordered" evidence="1">
    <location>
        <begin position="1"/>
        <end position="60"/>
    </location>
</feature>
<dbReference type="AlphaFoldDB" id="A0A7J6V6T8"/>
<name>A0A7J6V6T8_THATH</name>
<feature type="non-terminal residue" evidence="2">
    <location>
        <position position="1"/>
    </location>
</feature>
<gene>
    <name evidence="2" type="ORF">FRX31_029770</name>
</gene>
<proteinExistence type="predicted"/>
<feature type="compositionally biased region" description="Basic and acidic residues" evidence="1">
    <location>
        <begin position="1"/>
        <end position="18"/>
    </location>
</feature>
<evidence type="ECO:0000256" key="1">
    <source>
        <dbReference type="SAM" id="MobiDB-lite"/>
    </source>
</evidence>
<evidence type="ECO:0000313" key="2">
    <source>
        <dbReference type="EMBL" id="KAF5180643.1"/>
    </source>
</evidence>